<name>A0A484NFI8_9ASTE</name>
<dbReference type="Proteomes" id="UP000595140">
    <property type="component" value="Unassembled WGS sequence"/>
</dbReference>
<keyword evidence="3" id="KW-1185">Reference proteome</keyword>
<gene>
    <name evidence="2" type="ORF">CCAM_LOCUS41626</name>
</gene>
<accession>A0A484NFI8</accession>
<evidence type="ECO:0000256" key="1">
    <source>
        <dbReference type="SAM" id="MobiDB-lite"/>
    </source>
</evidence>
<feature type="compositionally biased region" description="Basic and acidic residues" evidence="1">
    <location>
        <begin position="1"/>
        <end position="10"/>
    </location>
</feature>
<evidence type="ECO:0000313" key="3">
    <source>
        <dbReference type="Proteomes" id="UP000595140"/>
    </source>
</evidence>
<sequence>MELATDEKGSRLISHSPTCDYAEPEPKKQRLGGDSDGDGNGSSGGVICGLSRVFIGNEQDDVYFEEYKYMLDPEDYENSTLEQKRRTLLSSDTYLQLLLSRLYPDFSPLDRT</sequence>
<proteinExistence type="predicted"/>
<dbReference type="EMBL" id="OOIL02006673">
    <property type="protein sequence ID" value="VFQ99850.1"/>
    <property type="molecule type" value="Genomic_DNA"/>
</dbReference>
<organism evidence="2 3">
    <name type="scientific">Cuscuta campestris</name>
    <dbReference type="NCBI Taxonomy" id="132261"/>
    <lineage>
        <taxon>Eukaryota</taxon>
        <taxon>Viridiplantae</taxon>
        <taxon>Streptophyta</taxon>
        <taxon>Embryophyta</taxon>
        <taxon>Tracheophyta</taxon>
        <taxon>Spermatophyta</taxon>
        <taxon>Magnoliopsida</taxon>
        <taxon>eudicotyledons</taxon>
        <taxon>Gunneridae</taxon>
        <taxon>Pentapetalae</taxon>
        <taxon>asterids</taxon>
        <taxon>lamiids</taxon>
        <taxon>Solanales</taxon>
        <taxon>Convolvulaceae</taxon>
        <taxon>Cuscuteae</taxon>
        <taxon>Cuscuta</taxon>
        <taxon>Cuscuta subgen. Grammica</taxon>
        <taxon>Cuscuta sect. Cleistogrammica</taxon>
    </lineage>
</organism>
<feature type="compositionally biased region" description="Basic and acidic residues" evidence="1">
    <location>
        <begin position="24"/>
        <end position="33"/>
    </location>
</feature>
<evidence type="ECO:0000313" key="2">
    <source>
        <dbReference type="EMBL" id="VFQ99850.1"/>
    </source>
</evidence>
<reference evidence="2 3" key="1">
    <citation type="submission" date="2018-04" db="EMBL/GenBank/DDBJ databases">
        <authorList>
            <person name="Vogel A."/>
        </authorList>
    </citation>
    <scope>NUCLEOTIDE SEQUENCE [LARGE SCALE GENOMIC DNA]</scope>
</reference>
<feature type="region of interest" description="Disordered" evidence="1">
    <location>
        <begin position="1"/>
        <end position="43"/>
    </location>
</feature>
<dbReference type="AlphaFoldDB" id="A0A484NFI8"/>
<protein>
    <submittedName>
        <fullName evidence="2">Uncharacterized protein</fullName>
    </submittedName>
</protein>